<name>A0A4R4V3L3_9ACTN</name>
<reference evidence="2 3" key="1">
    <citation type="submission" date="2019-03" db="EMBL/GenBank/DDBJ databases">
        <title>Draft genome sequences of novel Actinobacteria.</title>
        <authorList>
            <person name="Sahin N."/>
            <person name="Ay H."/>
            <person name="Saygin H."/>
        </authorList>
    </citation>
    <scope>NUCLEOTIDE SEQUENCE [LARGE SCALE GENOMIC DNA]</scope>
    <source>
        <strain evidence="2 3">KC310</strain>
    </source>
</reference>
<dbReference type="AlphaFoldDB" id="A0A4R4V3L3"/>
<keyword evidence="3" id="KW-1185">Reference proteome</keyword>
<sequence>MERRTGPVAARLPGGGRTARRRRQGGRAVQGRGAAPARAGHRGHHGEAAHGRHRRAAAQPGQRHDRAGGAGVLRAGAAQQRVPLRRRQGLGRRDRLRRDRAAGP</sequence>
<feature type="compositionally biased region" description="Basic and acidic residues" evidence="1">
    <location>
        <begin position="91"/>
        <end position="104"/>
    </location>
</feature>
<dbReference type="Proteomes" id="UP000295258">
    <property type="component" value="Unassembled WGS sequence"/>
</dbReference>
<dbReference type="EMBL" id="SMKO01000119">
    <property type="protein sequence ID" value="TDC99190.1"/>
    <property type="molecule type" value="Genomic_DNA"/>
</dbReference>
<proteinExistence type="predicted"/>
<evidence type="ECO:0000313" key="2">
    <source>
        <dbReference type="EMBL" id="TDC99190.1"/>
    </source>
</evidence>
<accession>A0A4R4V3L3</accession>
<feature type="compositionally biased region" description="Low complexity" evidence="1">
    <location>
        <begin position="26"/>
        <end position="38"/>
    </location>
</feature>
<comment type="caution">
    <text evidence="2">The sequence shown here is derived from an EMBL/GenBank/DDBJ whole genome shotgun (WGS) entry which is preliminary data.</text>
</comment>
<evidence type="ECO:0000256" key="1">
    <source>
        <dbReference type="SAM" id="MobiDB-lite"/>
    </source>
</evidence>
<gene>
    <name evidence="2" type="ORF">E1292_32595</name>
</gene>
<protein>
    <submittedName>
        <fullName evidence="2">Uncharacterized protein</fullName>
    </submittedName>
</protein>
<organism evidence="2 3">
    <name type="scientific">Nonomuraea deserti</name>
    <dbReference type="NCBI Taxonomy" id="1848322"/>
    <lineage>
        <taxon>Bacteria</taxon>
        <taxon>Bacillati</taxon>
        <taxon>Actinomycetota</taxon>
        <taxon>Actinomycetes</taxon>
        <taxon>Streptosporangiales</taxon>
        <taxon>Streptosporangiaceae</taxon>
        <taxon>Nonomuraea</taxon>
    </lineage>
</organism>
<feature type="compositionally biased region" description="Low complexity" evidence="1">
    <location>
        <begin position="72"/>
        <end position="82"/>
    </location>
</feature>
<evidence type="ECO:0000313" key="3">
    <source>
        <dbReference type="Proteomes" id="UP000295258"/>
    </source>
</evidence>
<feature type="region of interest" description="Disordered" evidence="1">
    <location>
        <begin position="1"/>
        <end position="104"/>
    </location>
</feature>